<organism evidence="2 3">
    <name type="scientific">Komagataeibacter diospyri</name>
    <dbReference type="NCBI Taxonomy" id="1932662"/>
    <lineage>
        <taxon>Bacteria</taxon>
        <taxon>Pseudomonadati</taxon>
        <taxon>Pseudomonadota</taxon>
        <taxon>Alphaproteobacteria</taxon>
        <taxon>Acetobacterales</taxon>
        <taxon>Acetobacteraceae</taxon>
        <taxon>Komagataeibacter</taxon>
    </lineage>
</organism>
<dbReference type="AlphaFoldDB" id="A0A4P5NTN0"/>
<evidence type="ECO:0000313" key="3">
    <source>
        <dbReference type="Proteomes" id="UP000315095"/>
    </source>
</evidence>
<reference evidence="3" key="1">
    <citation type="submission" date="2017-01" db="EMBL/GenBank/DDBJ databases">
        <title>Komagataeibacter sp. MSKU9 whole genome sequencing project.</title>
        <authorList>
            <person name="Matsutani M."/>
            <person name="Naloka K."/>
            <person name="Theeragool G."/>
            <person name="Yakushi T."/>
            <person name="Matsushita K."/>
        </authorList>
    </citation>
    <scope>NUCLEOTIDE SEQUENCE [LARGE SCALE GENOMIC DNA]</scope>
    <source>
        <strain evidence="3">MSKU9</strain>
    </source>
</reference>
<keyword evidence="3" id="KW-1185">Reference proteome</keyword>
<dbReference type="EMBL" id="BDLU01000036">
    <property type="protein sequence ID" value="GCE83534.1"/>
    <property type="molecule type" value="Genomic_DNA"/>
</dbReference>
<feature type="region of interest" description="Disordered" evidence="1">
    <location>
        <begin position="97"/>
        <end position="127"/>
    </location>
</feature>
<evidence type="ECO:0000313" key="2">
    <source>
        <dbReference type="EMBL" id="GCE83534.1"/>
    </source>
</evidence>
<comment type="caution">
    <text evidence="2">The sequence shown here is derived from an EMBL/GenBank/DDBJ whole genome shotgun (WGS) entry which is preliminary data.</text>
</comment>
<gene>
    <name evidence="2" type="ORF">MSKU9_1675</name>
</gene>
<evidence type="ECO:0000256" key="1">
    <source>
        <dbReference type="SAM" id="MobiDB-lite"/>
    </source>
</evidence>
<sequence>MGLQHHAGVPGRLNVPCPQYAQSQCRQILRHISACHVPIHSQKPRPSGARRRKGRLCWCQEYQQHERMSLNHAWQAGRLSETRRSYSAASRCLRQNYETSGASTGRNGLPRTHGKSPAFGASRPTTWFADEGRSPGSRIMASLFMPSHFPRETVAHPQVNEPVAYRIQLREQPLTGSRNRIVRPERYSVPF</sequence>
<dbReference type="Proteomes" id="UP000315095">
    <property type="component" value="Unassembled WGS sequence"/>
</dbReference>
<feature type="compositionally biased region" description="Polar residues" evidence="1">
    <location>
        <begin position="97"/>
        <end position="106"/>
    </location>
</feature>
<accession>A0A4P5NTN0</accession>
<protein>
    <submittedName>
        <fullName evidence="2">Uncharacterized protein</fullName>
    </submittedName>
</protein>
<proteinExistence type="predicted"/>
<name>A0A4P5NTN0_9PROT</name>